<proteinExistence type="inferred from homology"/>
<dbReference type="GO" id="GO:0070453">
    <property type="term" value="P:regulation of heme biosynthetic process"/>
    <property type="evidence" value="ECO:0007669"/>
    <property type="project" value="TreeGrafter"/>
</dbReference>
<keyword evidence="3 6" id="KW-0812">Transmembrane</keyword>
<keyword evidence="5 6" id="KW-0472">Membrane</keyword>
<dbReference type="AlphaFoldDB" id="A0AAD9MU13"/>
<comment type="caution">
    <text evidence="7">The sequence shown here is derived from an EMBL/GenBank/DDBJ whole genome shotgun (WGS) entry which is preliminary data.</text>
</comment>
<feature type="transmembrane region" description="Helical" evidence="6">
    <location>
        <begin position="53"/>
        <end position="71"/>
    </location>
</feature>
<comment type="similarity">
    <text evidence="2">Belongs to the TMEM14 family.</text>
</comment>
<protein>
    <recommendedName>
        <fullName evidence="9">Transmembrane protein 14C</fullName>
    </recommendedName>
</protein>
<dbReference type="PANTHER" id="PTHR12668:SF43">
    <property type="entry name" value="TRANSMEMBRANE PROTEIN 14 HOMOLOG"/>
    <property type="match status" value="1"/>
</dbReference>
<comment type="subcellular location">
    <subcellularLocation>
        <location evidence="1">Membrane</location>
    </subcellularLocation>
</comment>
<dbReference type="GO" id="GO:0031966">
    <property type="term" value="C:mitochondrial membrane"/>
    <property type="evidence" value="ECO:0007669"/>
    <property type="project" value="TreeGrafter"/>
</dbReference>
<sequence>MDILGFAYAAVVAGGGVYGYVKAGSTISMVMGLLFGGMSAFGAYQITQEPKNVTVLLVTSSALFAVMGYRFLNSGKFMPSGLMTALSLLTILRLLPKLIS</sequence>
<dbReference type="PANTHER" id="PTHR12668">
    <property type="entry name" value="TRANSMEMBRANE PROTEIN 14, 15"/>
    <property type="match status" value="1"/>
</dbReference>
<name>A0AAD9MU13_9ANNE</name>
<dbReference type="Proteomes" id="UP001208570">
    <property type="component" value="Unassembled WGS sequence"/>
</dbReference>
<reference evidence="7" key="1">
    <citation type="journal article" date="2023" name="Mol. Biol. Evol.">
        <title>Third-Generation Sequencing Reveals the Adaptive Role of the Epigenome in Three Deep-Sea Polychaetes.</title>
        <authorList>
            <person name="Perez M."/>
            <person name="Aroh O."/>
            <person name="Sun Y."/>
            <person name="Lan Y."/>
            <person name="Juniper S.K."/>
            <person name="Young C.R."/>
            <person name="Angers B."/>
            <person name="Qian P.Y."/>
        </authorList>
    </citation>
    <scope>NUCLEOTIDE SEQUENCE</scope>
    <source>
        <strain evidence="7">P08H-3</strain>
    </source>
</reference>
<dbReference type="EMBL" id="JAODUP010000657">
    <property type="protein sequence ID" value="KAK2145792.1"/>
    <property type="molecule type" value="Genomic_DNA"/>
</dbReference>
<gene>
    <name evidence="7" type="ORF">LSH36_657g01039</name>
</gene>
<feature type="transmembrane region" description="Helical" evidence="6">
    <location>
        <begin position="29"/>
        <end position="46"/>
    </location>
</feature>
<evidence type="ECO:0000256" key="6">
    <source>
        <dbReference type="SAM" id="Phobius"/>
    </source>
</evidence>
<keyword evidence="4 6" id="KW-1133">Transmembrane helix</keyword>
<evidence type="ECO:0000256" key="2">
    <source>
        <dbReference type="ARBA" id="ARBA00007590"/>
    </source>
</evidence>
<dbReference type="InterPro" id="IPR044890">
    <property type="entry name" value="TMEM14_sf"/>
</dbReference>
<evidence type="ECO:0008006" key="9">
    <source>
        <dbReference type="Google" id="ProtNLM"/>
    </source>
</evidence>
<organism evidence="7 8">
    <name type="scientific">Paralvinella palmiformis</name>
    <dbReference type="NCBI Taxonomy" id="53620"/>
    <lineage>
        <taxon>Eukaryota</taxon>
        <taxon>Metazoa</taxon>
        <taxon>Spiralia</taxon>
        <taxon>Lophotrochozoa</taxon>
        <taxon>Annelida</taxon>
        <taxon>Polychaeta</taxon>
        <taxon>Sedentaria</taxon>
        <taxon>Canalipalpata</taxon>
        <taxon>Terebellida</taxon>
        <taxon>Terebelliformia</taxon>
        <taxon>Alvinellidae</taxon>
        <taxon>Paralvinella</taxon>
    </lineage>
</organism>
<evidence type="ECO:0000313" key="8">
    <source>
        <dbReference type="Proteomes" id="UP001208570"/>
    </source>
</evidence>
<dbReference type="Gene3D" id="1.10.10.1740">
    <property type="entry name" value="Transmembrane protein 14-like"/>
    <property type="match status" value="1"/>
</dbReference>
<keyword evidence="8" id="KW-1185">Reference proteome</keyword>
<evidence type="ECO:0000256" key="3">
    <source>
        <dbReference type="ARBA" id="ARBA00022692"/>
    </source>
</evidence>
<dbReference type="Pfam" id="PF03647">
    <property type="entry name" value="Tmemb_14"/>
    <property type="match status" value="1"/>
</dbReference>
<evidence type="ECO:0000256" key="1">
    <source>
        <dbReference type="ARBA" id="ARBA00004370"/>
    </source>
</evidence>
<dbReference type="InterPro" id="IPR005349">
    <property type="entry name" value="TMEM14"/>
</dbReference>
<evidence type="ECO:0000313" key="7">
    <source>
        <dbReference type="EMBL" id="KAK2145792.1"/>
    </source>
</evidence>
<accession>A0AAD9MU13</accession>
<evidence type="ECO:0000256" key="5">
    <source>
        <dbReference type="ARBA" id="ARBA00023136"/>
    </source>
</evidence>
<evidence type="ECO:0000256" key="4">
    <source>
        <dbReference type="ARBA" id="ARBA00022989"/>
    </source>
</evidence>